<dbReference type="EMBL" id="DWUQ01000001">
    <property type="protein sequence ID" value="HJD43412.1"/>
    <property type="molecule type" value="Genomic_DNA"/>
</dbReference>
<dbReference type="CDD" id="cd01399">
    <property type="entry name" value="GlcN6P_deaminase"/>
    <property type="match status" value="1"/>
</dbReference>
<dbReference type="InterPro" id="IPR018321">
    <property type="entry name" value="Glucosamine6P_isomerase_CS"/>
</dbReference>
<dbReference type="InterPro" id="IPR006148">
    <property type="entry name" value="Glc/Gal-6P_isomerase"/>
</dbReference>
<proteinExistence type="predicted"/>
<sequence>MYLVFPTHAELARYTSQKLKTLMLSAVPTTVGLATGSTMEPVYANLIQSLQSAGPQDFKQLVSFNLDEYVGLNRQHPQSYRYYMQQHLFDHIGLPDEQTFLPDGSCTDIDEQCAWYSQAIQQRGGLDFQLLGIGTNGHIGFNEPGTPFDSRTHVVELSEQTRIDNGRFFDDFAEVPTHAITLGIADIMEAKEVWLLITGEHKAQTVLNYHRSAVDENMPASVLKRHPNAHILLDQAAATLLPAEVQTHYRTQAA</sequence>
<reference evidence="4" key="2">
    <citation type="submission" date="2021-04" db="EMBL/GenBank/DDBJ databases">
        <authorList>
            <person name="Gilroy R."/>
        </authorList>
    </citation>
    <scope>NUCLEOTIDE SEQUENCE</scope>
    <source>
        <strain evidence="4">9264</strain>
    </source>
</reference>
<dbReference type="GO" id="GO:0004342">
    <property type="term" value="F:glucosamine-6-phosphate deaminase activity"/>
    <property type="evidence" value="ECO:0007669"/>
    <property type="project" value="UniProtKB-UniRule"/>
</dbReference>
<feature type="domain" description="Glucosamine/galactosamine-6-phosphate isomerase" evidence="3">
    <location>
        <begin position="9"/>
        <end position="225"/>
    </location>
</feature>
<evidence type="ECO:0000256" key="2">
    <source>
        <dbReference type="NCBIfam" id="TIGR00502"/>
    </source>
</evidence>
<dbReference type="AlphaFoldDB" id="A0A9D2U895"/>
<evidence type="ECO:0000259" key="3">
    <source>
        <dbReference type="Pfam" id="PF01182"/>
    </source>
</evidence>
<evidence type="ECO:0000313" key="4">
    <source>
        <dbReference type="EMBL" id="HJD43412.1"/>
    </source>
</evidence>
<dbReference type="GO" id="GO:0006046">
    <property type="term" value="P:N-acetylglucosamine catabolic process"/>
    <property type="evidence" value="ECO:0007669"/>
    <property type="project" value="UniProtKB-UniRule"/>
</dbReference>
<dbReference type="PANTHER" id="PTHR11280">
    <property type="entry name" value="GLUCOSAMINE-6-PHOSPHATE ISOMERASE"/>
    <property type="match status" value="1"/>
</dbReference>
<dbReference type="Gene3D" id="3.40.50.1360">
    <property type="match status" value="1"/>
</dbReference>
<dbReference type="Pfam" id="PF01182">
    <property type="entry name" value="Glucosamine_iso"/>
    <property type="match status" value="1"/>
</dbReference>
<keyword evidence="1 4" id="KW-0378">Hydrolase</keyword>
<organism evidence="4 5">
    <name type="scientific">Candidatus Paenalcaligenes intestinipullorum</name>
    <dbReference type="NCBI Taxonomy" id="2838718"/>
    <lineage>
        <taxon>Bacteria</taxon>
        <taxon>Pseudomonadati</taxon>
        <taxon>Pseudomonadota</taxon>
        <taxon>Betaproteobacteria</taxon>
        <taxon>Burkholderiales</taxon>
        <taxon>Alcaligenaceae</taxon>
        <taxon>Paenalcaligenes</taxon>
    </lineage>
</organism>
<gene>
    <name evidence="4" type="primary">nagB</name>
    <name evidence="4" type="ORF">H9906_00075</name>
</gene>
<dbReference type="GO" id="GO:0005737">
    <property type="term" value="C:cytoplasm"/>
    <property type="evidence" value="ECO:0007669"/>
    <property type="project" value="TreeGrafter"/>
</dbReference>
<evidence type="ECO:0000256" key="1">
    <source>
        <dbReference type="ARBA" id="ARBA00022801"/>
    </source>
</evidence>
<protein>
    <recommendedName>
        <fullName evidence="2">Glucosamine-6-phosphate deaminase</fullName>
        <ecNumber evidence="2">3.5.99.6</ecNumber>
    </recommendedName>
</protein>
<dbReference type="GO" id="GO:0019262">
    <property type="term" value="P:N-acetylneuraminate catabolic process"/>
    <property type="evidence" value="ECO:0007669"/>
    <property type="project" value="TreeGrafter"/>
</dbReference>
<reference evidence="4" key="1">
    <citation type="journal article" date="2021" name="PeerJ">
        <title>Extensive microbial diversity within the chicken gut microbiome revealed by metagenomics and culture.</title>
        <authorList>
            <person name="Gilroy R."/>
            <person name="Ravi A."/>
            <person name="Getino M."/>
            <person name="Pursley I."/>
            <person name="Horton D.L."/>
            <person name="Alikhan N.F."/>
            <person name="Baker D."/>
            <person name="Gharbi K."/>
            <person name="Hall N."/>
            <person name="Watson M."/>
            <person name="Adriaenssens E.M."/>
            <person name="Foster-Nyarko E."/>
            <person name="Jarju S."/>
            <person name="Secka A."/>
            <person name="Antonio M."/>
            <person name="Oren A."/>
            <person name="Chaudhuri R.R."/>
            <person name="La Ragione R."/>
            <person name="Hildebrand F."/>
            <person name="Pallen M.J."/>
        </authorList>
    </citation>
    <scope>NUCLEOTIDE SEQUENCE</scope>
    <source>
        <strain evidence="4">9264</strain>
    </source>
</reference>
<dbReference type="SUPFAM" id="SSF100950">
    <property type="entry name" value="NagB/RpiA/CoA transferase-like"/>
    <property type="match status" value="1"/>
</dbReference>
<dbReference type="Proteomes" id="UP000823889">
    <property type="component" value="Unassembled WGS sequence"/>
</dbReference>
<accession>A0A9D2U895</accession>
<dbReference type="PANTHER" id="PTHR11280:SF5">
    <property type="entry name" value="GLUCOSAMINE-6-PHOSPHATE ISOMERASE"/>
    <property type="match status" value="1"/>
</dbReference>
<dbReference type="GO" id="GO:0006043">
    <property type="term" value="P:glucosamine catabolic process"/>
    <property type="evidence" value="ECO:0007669"/>
    <property type="project" value="TreeGrafter"/>
</dbReference>
<evidence type="ECO:0000313" key="5">
    <source>
        <dbReference type="Proteomes" id="UP000823889"/>
    </source>
</evidence>
<name>A0A9D2U895_9BURK</name>
<comment type="caution">
    <text evidence="4">The sequence shown here is derived from an EMBL/GenBank/DDBJ whole genome shotgun (WGS) entry which is preliminary data.</text>
</comment>
<dbReference type="GO" id="GO:0042802">
    <property type="term" value="F:identical protein binding"/>
    <property type="evidence" value="ECO:0007669"/>
    <property type="project" value="TreeGrafter"/>
</dbReference>
<dbReference type="InterPro" id="IPR037171">
    <property type="entry name" value="NagB/RpiA_transferase-like"/>
</dbReference>
<dbReference type="EC" id="3.5.99.6" evidence="2"/>
<dbReference type="GO" id="GO:0005975">
    <property type="term" value="P:carbohydrate metabolic process"/>
    <property type="evidence" value="ECO:0007669"/>
    <property type="project" value="InterPro"/>
</dbReference>
<dbReference type="InterPro" id="IPR004547">
    <property type="entry name" value="Glucosamine6P_isomerase"/>
</dbReference>
<dbReference type="NCBIfam" id="TIGR00502">
    <property type="entry name" value="nagB"/>
    <property type="match status" value="1"/>
</dbReference>
<dbReference type="PROSITE" id="PS01161">
    <property type="entry name" value="GLC_GALNAC_ISOMERASE"/>
    <property type="match status" value="1"/>
</dbReference>